<dbReference type="NCBIfam" id="TIGR00756">
    <property type="entry name" value="PPR"/>
    <property type="match status" value="1"/>
</dbReference>
<feature type="repeat" description="PPR" evidence="3">
    <location>
        <begin position="66"/>
        <end position="100"/>
    </location>
</feature>
<gene>
    <name evidence="4" type="ORF">Sjap_018186</name>
</gene>
<dbReference type="PANTHER" id="PTHR46128">
    <property type="entry name" value="MITOCHONDRIAL GROUP I INTRON SPLICING FACTOR CCM1"/>
    <property type="match status" value="1"/>
</dbReference>
<evidence type="ECO:0008006" key="6">
    <source>
        <dbReference type="Google" id="ProtNLM"/>
    </source>
</evidence>
<dbReference type="AlphaFoldDB" id="A0AAP0NMW3"/>
<dbReference type="PANTHER" id="PTHR46128:SF211">
    <property type="entry name" value="PENTACOTRIPEPTIDE-REPEAT REGION OF PRORP DOMAIN-CONTAINING PROTEIN"/>
    <property type="match status" value="1"/>
</dbReference>
<evidence type="ECO:0000313" key="5">
    <source>
        <dbReference type="Proteomes" id="UP001417504"/>
    </source>
</evidence>
<comment type="caution">
    <text evidence="4">The sequence shown here is derived from an EMBL/GenBank/DDBJ whole genome shotgun (WGS) entry which is preliminary data.</text>
</comment>
<proteinExistence type="inferred from homology"/>
<dbReference type="Pfam" id="PF13041">
    <property type="entry name" value="PPR_2"/>
    <property type="match status" value="1"/>
</dbReference>
<dbReference type="Gene3D" id="1.25.40.10">
    <property type="entry name" value="Tetratricopeptide repeat domain"/>
    <property type="match status" value="2"/>
</dbReference>
<reference evidence="4 5" key="1">
    <citation type="submission" date="2024-01" db="EMBL/GenBank/DDBJ databases">
        <title>Genome assemblies of Stephania.</title>
        <authorList>
            <person name="Yang L."/>
        </authorList>
    </citation>
    <scope>NUCLEOTIDE SEQUENCE [LARGE SCALE GENOMIC DNA]</scope>
    <source>
        <strain evidence="4">QJT</strain>
        <tissue evidence="4">Leaf</tissue>
    </source>
</reference>
<evidence type="ECO:0000256" key="2">
    <source>
        <dbReference type="ARBA" id="ARBA00022737"/>
    </source>
</evidence>
<dbReference type="InterPro" id="IPR002885">
    <property type="entry name" value="PPR_rpt"/>
</dbReference>
<dbReference type="InterPro" id="IPR050872">
    <property type="entry name" value="PPR_P_subfamily"/>
</dbReference>
<comment type="similarity">
    <text evidence="1">Belongs to the PPR family. P subfamily.</text>
</comment>
<dbReference type="EMBL" id="JBBNAE010000007">
    <property type="protein sequence ID" value="KAK9110126.1"/>
    <property type="molecule type" value="Genomic_DNA"/>
</dbReference>
<dbReference type="Pfam" id="PF12854">
    <property type="entry name" value="PPR_1"/>
    <property type="match status" value="1"/>
</dbReference>
<name>A0AAP0NMW3_9MAGN</name>
<sequence length="239" mass="26337">MARKVFDEMPQRGISPDVVTFNVLIRGCCLNSMIDDGFWLCRVGRVETTHNLVKGMQRKGVDLSPNVVTWTTLLRGYCEKQWIDEALEVFEEIAYRGLLCSAIVSAAPPSPLSPPSFSAKPSPLSPPSFSAPPSHLLCSASIVSGLARVVVHSANRSSPLRSGQLLLWPSSPSPTSHLLRHVCVIGYEVYLLEAMYKDPVAEIQRMRKEMSQSAEEAGDDPHVDETDLYYKVVGVDHKG</sequence>
<evidence type="ECO:0000256" key="1">
    <source>
        <dbReference type="ARBA" id="ARBA00007626"/>
    </source>
</evidence>
<dbReference type="PROSITE" id="PS51375">
    <property type="entry name" value="PPR"/>
    <property type="match status" value="1"/>
</dbReference>
<organism evidence="4 5">
    <name type="scientific">Stephania japonica</name>
    <dbReference type="NCBI Taxonomy" id="461633"/>
    <lineage>
        <taxon>Eukaryota</taxon>
        <taxon>Viridiplantae</taxon>
        <taxon>Streptophyta</taxon>
        <taxon>Embryophyta</taxon>
        <taxon>Tracheophyta</taxon>
        <taxon>Spermatophyta</taxon>
        <taxon>Magnoliopsida</taxon>
        <taxon>Ranunculales</taxon>
        <taxon>Menispermaceae</taxon>
        <taxon>Menispermoideae</taxon>
        <taxon>Cissampelideae</taxon>
        <taxon>Stephania</taxon>
    </lineage>
</organism>
<protein>
    <recommendedName>
        <fullName evidence="6">Pentatricopeptide repeat-containing protein</fullName>
    </recommendedName>
</protein>
<dbReference type="Proteomes" id="UP001417504">
    <property type="component" value="Unassembled WGS sequence"/>
</dbReference>
<evidence type="ECO:0000313" key="4">
    <source>
        <dbReference type="EMBL" id="KAK9110126.1"/>
    </source>
</evidence>
<keyword evidence="5" id="KW-1185">Reference proteome</keyword>
<accession>A0AAP0NMW3</accession>
<keyword evidence="2" id="KW-0677">Repeat</keyword>
<dbReference type="InterPro" id="IPR011990">
    <property type="entry name" value="TPR-like_helical_dom_sf"/>
</dbReference>
<evidence type="ECO:0000256" key="3">
    <source>
        <dbReference type="PROSITE-ProRule" id="PRU00708"/>
    </source>
</evidence>